<evidence type="ECO:0000256" key="7">
    <source>
        <dbReference type="RuleBase" id="RU000414"/>
    </source>
</evidence>
<reference evidence="10" key="1">
    <citation type="submission" date="2006-08" db="EMBL/GenBank/DDBJ databases">
        <title>Complete genome sequence of Haemophilus somnus 129PT.</title>
        <authorList>
            <person name="Copeland A."/>
            <person name="Lucas S."/>
            <person name="Lapidus A."/>
            <person name="Barry K."/>
            <person name="Glavina del Rio T."/>
            <person name="Hammon N."/>
            <person name="Dalin E."/>
            <person name="Tice H."/>
            <person name="Pitluck S."/>
            <person name="Brettin T.S."/>
            <person name="Bruce D."/>
            <person name="Challacombe J.F."/>
            <person name="Chertkov O."/>
            <person name="Detter J.C."/>
            <person name="Gilna P."/>
            <person name="Han S."/>
            <person name="Misra M."/>
            <person name="Tapia R."/>
            <person name="Thayer N.N."/>
            <person name="Xie G."/>
            <person name="Inzana T.J."/>
            <person name="Duncan A.J."/>
            <person name="Siddaramppa S."/>
            <person name="Richardson P."/>
        </authorList>
    </citation>
    <scope>NUCLEOTIDE SEQUENCE</scope>
    <source>
        <strain evidence="10">129PT</strain>
    </source>
</reference>
<dbReference type="FunFam" id="3.55.40.20:FF:000001">
    <property type="entry name" value="Superoxide dismutase"/>
    <property type="match status" value="1"/>
</dbReference>
<dbReference type="GO" id="GO:0005737">
    <property type="term" value="C:cytoplasm"/>
    <property type="evidence" value="ECO:0007669"/>
    <property type="project" value="TreeGrafter"/>
</dbReference>
<sequence length="209" mass="23581">MAYTLPELGYAYDALEPHFDAQTMELHHSKHHQTYVNNANAALETLPEFTDLCPGQLITKLVEVPADKRTAIRNNVGGHVNHSLFWKGLKTGTTLQGPLKDAIERDFGSVESFQAEFEKAAATRFGSGWAWLVLNQGKLEVVSTANQDSPLMGKEIAGCEGFPILVLDVWEHAYYLKFQNRRPDYIKAFWNVVNWDVAAERFEKKINNA</sequence>
<dbReference type="PROSITE" id="PS00088">
    <property type="entry name" value="SOD_MN"/>
    <property type="match status" value="1"/>
</dbReference>
<protein>
    <recommendedName>
        <fullName evidence="3 7">Superoxide dismutase</fullName>
        <ecNumber evidence="3 7">1.15.1.1</ecNumber>
    </recommendedName>
</protein>
<evidence type="ECO:0000259" key="8">
    <source>
        <dbReference type="Pfam" id="PF00081"/>
    </source>
</evidence>
<gene>
    <name evidence="10" type="primary">sodA</name>
    <name evidence="10" type="ordered locus">HS_0464</name>
</gene>
<dbReference type="KEGG" id="hso:HS_0464"/>
<evidence type="ECO:0000256" key="3">
    <source>
        <dbReference type="ARBA" id="ARBA00012682"/>
    </source>
</evidence>
<dbReference type="HOGENOM" id="CLU_031625_0_1_6"/>
<dbReference type="GO" id="GO:0004784">
    <property type="term" value="F:superoxide dismutase activity"/>
    <property type="evidence" value="ECO:0007669"/>
    <property type="project" value="UniProtKB-EC"/>
</dbReference>
<evidence type="ECO:0000256" key="6">
    <source>
        <dbReference type="PIRSR" id="PIRSR000349-1"/>
    </source>
</evidence>
<organism evidence="10">
    <name type="scientific">Histophilus somni (strain 129Pt)</name>
    <name type="common">Haemophilus somnus</name>
    <dbReference type="NCBI Taxonomy" id="205914"/>
    <lineage>
        <taxon>Bacteria</taxon>
        <taxon>Pseudomonadati</taxon>
        <taxon>Pseudomonadota</taxon>
        <taxon>Gammaproteobacteria</taxon>
        <taxon>Pasteurellales</taxon>
        <taxon>Pasteurellaceae</taxon>
        <taxon>Histophilus</taxon>
    </lineage>
</organism>
<evidence type="ECO:0000259" key="9">
    <source>
        <dbReference type="Pfam" id="PF02777"/>
    </source>
</evidence>
<evidence type="ECO:0000256" key="5">
    <source>
        <dbReference type="ARBA" id="ARBA00023002"/>
    </source>
</evidence>
<dbReference type="EMBL" id="CP000436">
    <property type="protein sequence ID" value="ABI24741.1"/>
    <property type="molecule type" value="Genomic_DNA"/>
</dbReference>
<feature type="domain" description="Manganese/iron superoxide dismutase C-terminal" evidence="9">
    <location>
        <begin position="96"/>
        <end position="201"/>
    </location>
</feature>
<dbReference type="SUPFAM" id="SSF46609">
    <property type="entry name" value="Fe,Mn superoxide dismutase (SOD), N-terminal domain"/>
    <property type="match status" value="1"/>
</dbReference>
<feature type="binding site" evidence="6">
    <location>
        <position position="168"/>
    </location>
    <ligand>
        <name>Mn(2+)</name>
        <dbReference type="ChEBI" id="CHEBI:29035"/>
    </ligand>
</feature>
<dbReference type="PANTHER" id="PTHR43595:SF2">
    <property type="entry name" value="SMALL RIBOSOMAL SUBUNIT PROTEIN MS42"/>
    <property type="match status" value="1"/>
</dbReference>
<comment type="catalytic activity">
    <reaction evidence="7">
        <text>2 superoxide + 2 H(+) = H2O2 + O2</text>
        <dbReference type="Rhea" id="RHEA:20696"/>
        <dbReference type="ChEBI" id="CHEBI:15378"/>
        <dbReference type="ChEBI" id="CHEBI:15379"/>
        <dbReference type="ChEBI" id="CHEBI:16240"/>
        <dbReference type="ChEBI" id="CHEBI:18421"/>
        <dbReference type="EC" id="1.15.1.1"/>
    </reaction>
</comment>
<comment type="subunit">
    <text evidence="2">Homodimer.</text>
</comment>
<keyword evidence="5 7" id="KW-0560">Oxidoreductase</keyword>
<dbReference type="PANTHER" id="PTHR43595">
    <property type="entry name" value="37S RIBOSOMAL PROTEIN S26, MITOCHONDRIAL"/>
    <property type="match status" value="1"/>
</dbReference>
<dbReference type="Pfam" id="PF00081">
    <property type="entry name" value="Sod_Fe_N"/>
    <property type="match status" value="1"/>
</dbReference>
<keyword evidence="4 6" id="KW-0479">Metal-binding</keyword>
<feature type="binding site" evidence="6">
    <location>
        <position position="172"/>
    </location>
    <ligand>
        <name>Mn(2+)</name>
        <dbReference type="ChEBI" id="CHEBI:29035"/>
    </ligand>
</feature>
<feature type="binding site" evidence="6">
    <location>
        <position position="27"/>
    </location>
    <ligand>
        <name>Mn(2+)</name>
        <dbReference type="ChEBI" id="CHEBI:29035"/>
    </ligand>
</feature>
<dbReference type="Gene3D" id="1.10.287.990">
    <property type="entry name" value="Fe,Mn superoxide dismutase (SOD) domain"/>
    <property type="match status" value="1"/>
</dbReference>
<dbReference type="NCBIfam" id="NF008177">
    <property type="entry name" value="PRK10925.1"/>
    <property type="match status" value="1"/>
</dbReference>
<dbReference type="SUPFAM" id="SSF54719">
    <property type="entry name" value="Fe,Mn superoxide dismutase (SOD), C-terminal domain"/>
    <property type="match status" value="1"/>
</dbReference>
<evidence type="ECO:0000256" key="2">
    <source>
        <dbReference type="ARBA" id="ARBA00011738"/>
    </source>
</evidence>
<comment type="similarity">
    <text evidence="1 7">Belongs to the iron/manganese superoxide dismutase family.</text>
</comment>
<dbReference type="InterPro" id="IPR019831">
    <property type="entry name" value="Mn/Fe_SOD_N"/>
</dbReference>
<name>Q0I288_HISS1</name>
<feature type="domain" description="Manganese/iron superoxide dismutase N-terminal" evidence="8">
    <location>
        <begin position="3"/>
        <end position="89"/>
    </location>
</feature>
<dbReference type="InterPro" id="IPR019832">
    <property type="entry name" value="Mn/Fe_SOD_C"/>
</dbReference>
<dbReference type="eggNOG" id="COG0605">
    <property type="taxonomic scope" value="Bacteria"/>
</dbReference>
<dbReference type="AlphaFoldDB" id="Q0I288"/>
<evidence type="ECO:0000256" key="4">
    <source>
        <dbReference type="ARBA" id="ARBA00022723"/>
    </source>
</evidence>
<dbReference type="InterPro" id="IPR019833">
    <property type="entry name" value="Mn/Fe_SOD_BS"/>
</dbReference>
<accession>Q0I288</accession>
<evidence type="ECO:0000313" key="10">
    <source>
        <dbReference type="EMBL" id="ABI24741.1"/>
    </source>
</evidence>
<proteinExistence type="inferred from homology"/>
<feature type="binding site" evidence="6">
    <location>
        <position position="82"/>
    </location>
    <ligand>
        <name>Mn(2+)</name>
        <dbReference type="ChEBI" id="CHEBI:29035"/>
    </ligand>
</feature>
<dbReference type="InterPro" id="IPR036324">
    <property type="entry name" value="Mn/Fe_SOD_N_sf"/>
</dbReference>
<dbReference type="InterPro" id="IPR036314">
    <property type="entry name" value="SOD_C_sf"/>
</dbReference>
<dbReference type="FunFam" id="1.10.287.990:FF:000001">
    <property type="entry name" value="Superoxide dismutase"/>
    <property type="match status" value="1"/>
</dbReference>
<dbReference type="PIRSF" id="PIRSF000349">
    <property type="entry name" value="SODismutase"/>
    <property type="match status" value="1"/>
</dbReference>
<dbReference type="GO" id="GO:0030145">
    <property type="term" value="F:manganese ion binding"/>
    <property type="evidence" value="ECO:0007669"/>
    <property type="project" value="UniProtKB-ARBA"/>
</dbReference>
<dbReference type="Gene3D" id="3.55.40.20">
    <property type="entry name" value="Iron/manganese superoxide dismutase, C-terminal domain"/>
    <property type="match status" value="1"/>
</dbReference>
<evidence type="ECO:0000256" key="1">
    <source>
        <dbReference type="ARBA" id="ARBA00008714"/>
    </source>
</evidence>
<dbReference type="Pfam" id="PF02777">
    <property type="entry name" value="Sod_Fe_C"/>
    <property type="match status" value="1"/>
</dbReference>
<dbReference type="PRINTS" id="PR01703">
    <property type="entry name" value="MNSODISMTASE"/>
</dbReference>
<dbReference type="InterPro" id="IPR001189">
    <property type="entry name" value="Mn/Fe_SOD"/>
</dbReference>
<dbReference type="EC" id="1.15.1.1" evidence="3 7"/>
<comment type="function">
    <text evidence="7">Destroys radicals which are normally produced within the cells and which are toxic to biological systems.</text>
</comment>